<feature type="transmembrane region" description="Helical" evidence="1">
    <location>
        <begin position="59"/>
        <end position="80"/>
    </location>
</feature>
<keyword evidence="1" id="KW-0812">Transmembrane</keyword>
<feature type="domain" description="VWFA" evidence="2">
    <location>
        <begin position="87"/>
        <end position="254"/>
    </location>
</feature>
<feature type="transmembrane region" description="Helical" evidence="1">
    <location>
        <begin position="572"/>
        <end position="591"/>
    </location>
</feature>
<proteinExistence type="predicted"/>
<evidence type="ECO:0000259" key="2">
    <source>
        <dbReference type="SMART" id="SM00327"/>
    </source>
</evidence>
<dbReference type="CDD" id="cd00198">
    <property type="entry name" value="vWFA"/>
    <property type="match status" value="1"/>
</dbReference>
<dbReference type="InterPro" id="IPR002035">
    <property type="entry name" value="VWF_A"/>
</dbReference>
<dbReference type="PANTHER" id="PTHR37464">
    <property type="entry name" value="BLL2463 PROTEIN"/>
    <property type="match status" value="1"/>
</dbReference>
<dbReference type="Proteomes" id="UP001501047">
    <property type="component" value="Unassembled WGS sequence"/>
</dbReference>
<sequence>MSFLNIWPLFFLATIPFLILLYILKEKSEDLSVSSSIFWEEIYKTLEVNSPFEKLKKNIMLFLQIMIILLIILALMNPFLRFFGKEYSNVIIVIDNSASMLGINEDETCINRGKAIAKEYIDSCANGTKISIITADKDAKALVTSSENKSLVKDKIDSITKSFNPGNLKNSLKLVESMTKELENYEVLFITDEELDIGDINGQIIYLDKSKSNISIDNIGHKRENGNISIITTITNRGNEDYSGDFYLYGENDLLEAASLELKKGEEVTLDFNIEDTDIDYLKGKISGNDAILEDNTFYHVMKNNDDKKILLVSNKNVFLEKALSVVSNAEVIKTNDITNISEKDRYNLYIFDGILGEYMPHNGNILIVNPAENNLFSVLGEQAGGEAVVVSEDIPKYLQDMTFIASKIKKTDMPSWAKSLINVGNESVLFLGKHNNQKVAVVDFDFHDTDLPLKAEFPMLIDYICEELIESNIVNSNYIGGEDIKINGSSEYDELILTTPSGRVHTIENNSILKENLELGVYDVEDSNHSFNEIFSVNFPSSEEGNIMDDTIENIEARSNNKGSIKGMLNITPYIISLIMLLIIVEWVLYNKGY</sequence>
<dbReference type="InterPro" id="IPR024163">
    <property type="entry name" value="Aerotolerance_reg_N"/>
</dbReference>
<dbReference type="SMART" id="SM00327">
    <property type="entry name" value="VWA"/>
    <property type="match status" value="1"/>
</dbReference>
<gene>
    <name evidence="3" type="ORF">GCM10008908_38370</name>
</gene>
<dbReference type="Gene3D" id="3.40.50.410">
    <property type="entry name" value="von Willebrand factor, type A domain"/>
    <property type="match status" value="1"/>
</dbReference>
<dbReference type="PANTHER" id="PTHR37464:SF1">
    <property type="entry name" value="BLL2463 PROTEIN"/>
    <property type="match status" value="1"/>
</dbReference>
<dbReference type="InterPro" id="IPR036465">
    <property type="entry name" value="vWFA_dom_sf"/>
</dbReference>
<dbReference type="SUPFAM" id="SSF53300">
    <property type="entry name" value="vWA-like"/>
    <property type="match status" value="1"/>
</dbReference>
<protein>
    <submittedName>
        <fullName evidence="3">BatA and WFA domain-containing protein</fullName>
    </submittedName>
</protein>
<keyword evidence="1" id="KW-1133">Transmembrane helix</keyword>
<evidence type="ECO:0000313" key="3">
    <source>
        <dbReference type="EMBL" id="GAA0779552.1"/>
    </source>
</evidence>
<dbReference type="Pfam" id="PF13519">
    <property type="entry name" value="VWA_2"/>
    <property type="match status" value="1"/>
</dbReference>
<evidence type="ECO:0000256" key="1">
    <source>
        <dbReference type="SAM" id="Phobius"/>
    </source>
</evidence>
<name>A0ABN1KZX8_CLOSU</name>
<keyword evidence="4" id="KW-1185">Reference proteome</keyword>
<keyword evidence="1" id="KW-0472">Membrane</keyword>
<dbReference type="Pfam" id="PF07584">
    <property type="entry name" value="BatA"/>
    <property type="match status" value="1"/>
</dbReference>
<dbReference type="RefSeq" id="WP_343828169.1">
    <property type="nucleotide sequence ID" value="NZ_BAAACI010000015.1"/>
</dbReference>
<comment type="caution">
    <text evidence="3">The sequence shown here is derived from an EMBL/GenBank/DDBJ whole genome shotgun (WGS) entry which is preliminary data.</text>
</comment>
<reference evidence="3 4" key="1">
    <citation type="journal article" date="2019" name="Int. J. Syst. Evol. Microbiol.">
        <title>The Global Catalogue of Microorganisms (GCM) 10K type strain sequencing project: providing services to taxonomists for standard genome sequencing and annotation.</title>
        <authorList>
            <consortium name="The Broad Institute Genomics Platform"/>
            <consortium name="The Broad Institute Genome Sequencing Center for Infectious Disease"/>
            <person name="Wu L."/>
            <person name="Ma J."/>
        </authorList>
    </citation>
    <scope>NUCLEOTIDE SEQUENCE [LARGE SCALE GENOMIC DNA]</scope>
    <source>
        <strain evidence="3 4">JCM 1417</strain>
    </source>
</reference>
<feature type="transmembrane region" description="Helical" evidence="1">
    <location>
        <begin position="6"/>
        <end position="24"/>
    </location>
</feature>
<accession>A0ABN1KZX8</accession>
<evidence type="ECO:0000313" key="4">
    <source>
        <dbReference type="Proteomes" id="UP001501047"/>
    </source>
</evidence>
<dbReference type="EMBL" id="BAAACI010000015">
    <property type="protein sequence ID" value="GAA0779552.1"/>
    <property type="molecule type" value="Genomic_DNA"/>
</dbReference>
<organism evidence="3 4">
    <name type="scientific">Clostridium subterminale</name>
    <dbReference type="NCBI Taxonomy" id="1550"/>
    <lineage>
        <taxon>Bacteria</taxon>
        <taxon>Bacillati</taxon>
        <taxon>Bacillota</taxon>
        <taxon>Clostridia</taxon>
        <taxon>Eubacteriales</taxon>
        <taxon>Clostridiaceae</taxon>
        <taxon>Clostridium</taxon>
    </lineage>
</organism>